<dbReference type="SUPFAM" id="SSF48498">
    <property type="entry name" value="Tetracyclin repressor-like, C-terminal domain"/>
    <property type="match status" value="1"/>
</dbReference>
<dbReference type="InterPro" id="IPR050109">
    <property type="entry name" value="HTH-type_TetR-like_transc_reg"/>
</dbReference>
<feature type="domain" description="HTH tetR-type" evidence="6">
    <location>
        <begin position="6"/>
        <end position="66"/>
    </location>
</feature>
<dbReference type="InterPro" id="IPR004111">
    <property type="entry name" value="Repressor_TetR_C"/>
</dbReference>
<dbReference type="AlphaFoldDB" id="A0A1I3VBI3"/>
<dbReference type="InterPro" id="IPR001647">
    <property type="entry name" value="HTH_TetR"/>
</dbReference>
<dbReference type="InterPro" id="IPR036271">
    <property type="entry name" value="Tet_transcr_reg_TetR-rel_C_sf"/>
</dbReference>
<evidence type="ECO:0000313" key="7">
    <source>
        <dbReference type="EMBL" id="SFJ92824.1"/>
    </source>
</evidence>
<reference evidence="8" key="1">
    <citation type="submission" date="2016-10" db="EMBL/GenBank/DDBJ databases">
        <authorList>
            <person name="Varghese N."/>
            <person name="Submissions S."/>
        </authorList>
    </citation>
    <scope>NUCLEOTIDE SEQUENCE [LARGE SCALE GENOMIC DNA]</scope>
    <source>
        <strain evidence="8">PL19</strain>
    </source>
</reference>
<evidence type="ECO:0000256" key="1">
    <source>
        <dbReference type="ARBA" id="ARBA00022491"/>
    </source>
</evidence>
<evidence type="ECO:0000313" key="8">
    <source>
        <dbReference type="Proteomes" id="UP000198928"/>
    </source>
</evidence>
<evidence type="ECO:0000259" key="6">
    <source>
        <dbReference type="PROSITE" id="PS50977"/>
    </source>
</evidence>
<dbReference type="PANTHER" id="PTHR30055">
    <property type="entry name" value="HTH-TYPE TRANSCRIPTIONAL REGULATOR RUTR"/>
    <property type="match status" value="1"/>
</dbReference>
<evidence type="ECO:0000256" key="3">
    <source>
        <dbReference type="ARBA" id="ARBA00023125"/>
    </source>
</evidence>
<dbReference type="Gene3D" id="1.10.10.60">
    <property type="entry name" value="Homeodomain-like"/>
    <property type="match status" value="1"/>
</dbReference>
<evidence type="ECO:0000256" key="2">
    <source>
        <dbReference type="ARBA" id="ARBA00023015"/>
    </source>
</evidence>
<dbReference type="Proteomes" id="UP000198928">
    <property type="component" value="Unassembled WGS sequence"/>
</dbReference>
<keyword evidence="8" id="KW-1185">Reference proteome</keyword>
<accession>A0A1I3VBI3</accession>
<dbReference type="PANTHER" id="PTHR30055:SF151">
    <property type="entry name" value="TRANSCRIPTIONAL REGULATORY PROTEIN"/>
    <property type="match status" value="1"/>
</dbReference>
<dbReference type="GO" id="GO:0045892">
    <property type="term" value="P:negative regulation of DNA-templated transcription"/>
    <property type="evidence" value="ECO:0007669"/>
    <property type="project" value="InterPro"/>
</dbReference>
<sequence length="215" mass="22473">MPRPRSLTPTQLATAALAVIDRDGLAGLSMRAVAKELGVSTMALYRYVEDRGELEELVVELVLCDAGGEPPPAGPPWRERIGVMARRLYDAVGAHPAVVPLTLTHQYTSPGVQRWSETVLAVLAGAGFDGGRRTVALRGLLSYVIGAIQLAHLGPLPGGSADARPPLPEGEFPYLAEAVRHTGGAGGPDAGREFDEGLDALLRGLAPRGGSRNGS</sequence>
<keyword evidence="3 5" id="KW-0238">DNA-binding</keyword>
<dbReference type="SUPFAM" id="SSF46689">
    <property type="entry name" value="Homeodomain-like"/>
    <property type="match status" value="1"/>
</dbReference>
<dbReference type="GO" id="GO:0000976">
    <property type="term" value="F:transcription cis-regulatory region binding"/>
    <property type="evidence" value="ECO:0007669"/>
    <property type="project" value="TreeGrafter"/>
</dbReference>
<organism evidence="7 8">
    <name type="scientific">Streptomyces pini</name>
    <dbReference type="NCBI Taxonomy" id="1520580"/>
    <lineage>
        <taxon>Bacteria</taxon>
        <taxon>Bacillati</taxon>
        <taxon>Actinomycetota</taxon>
        <taxon>Actinomycetes</taxon>
        <taxon>Kitasatosporales</taxon>
        <taxon>Streptomycetaceae</taxon>
        <taxon>Streptomyces</taxon>
    </lineage>
</organism>
<protein>
    <submittedName>
        <fullName evidence="7">Transcriptional regulator, TetR family</fullName>
    </submittedName>
</protein>
<keyword evidence="4" id="KW-0804">Transcription</keyword>
<dbReference type="GO" id="GO:0003700">
    <property type="term" value="F:DNA-binding transcription factor activity"/>
    <property type="evidence" value="ECO:0007669"/>
    <property type="project" value="TreeGrafter"/>
</dbReference>
<dbReference type="GO" id="GO:0046677">
    <property type="term" value="P:response to antibiotic"/>
    <property type="evidence" value="ECO:0007669"/>
    <property type="project" value="InterPro"/>
</dbReference>
<dbReference type="OrthoDB" id="329481at2"/>
<dbReference type="RefSeq" id="WP_093847849.1">
    <property type="nucleotide sequence ID" value="NZ_FOSG01000002.1"/>
</dbReference>
<dbReference type="InterPro" id="IPR003012">
    <property type="entry name" value="Tet_transcr_reg_TetR"/>
</dbReference>
<gene>
    <name evidence="7" type="ORF">SAMN05192584_102258</name>
</gene>
<dbReference type="Pfam" id="PF02909">
    <property type="entry name" value="TetR_C_1"/>
    <property type="match status" value="1"/>
</dbReference>
<dbReference type="Gene3D" id="1.10.357.10">
    <property type="entry name" value="Tetracycline Repressor, domain 2"/>
    <property type="match status" value="1"/>
</dbReference>
<proteinExistence type="predicted"/>
<evidence type="ECO:0000256" key="5">
    <source>
        <dbReference type="PROSITE-ProRule" id="PRU00335"/>
    </source>
</evidence>
<keyword evidence="2" id="KW-0805">Transcription regulation</keyword>
<name>A0A1I3VBI3_9ACTN</name>
<dbReference type="EMBL" id="FOSG01000002">
    <property type="protein sequence ID" value="SFJ92824.1"/>
    <property type="molecule type" value="Genomic_DNA"/>
</dbReference>
<dbReference type="InterPro" id="IPR009057">
    <property type="entry name" value="Homeodomain-like_sf"/>
</dbReference>
<dbReference type="Pfam" id="PF00440">
    <property type="entry name" value="TetR_N"/>
    <property type="match status" value="1"/>
</dbReference>
<dbReference type="PROSITE" id="PS50977">
    <property type="entry name" value="HTH_TETR_2"/>
    <property type="match status" value="1"/>
</dbReference>
<feature type="DNA-binding region" description="H-T-H motif" evidence="5">
    <location>
        <begin position="29"/>
        <end position="48"/>
    </location>
</feature>
<keyword evidence="1" id="KW-0678">Repressor</keyword>
<evidence type="ECO:0000256" key="4">
    <source>
        <dbReference type="ARBA" id="ARBA00023163"/>
    </source>
</evidence>
<dbReference type="PRINTS" id="PR00400">
    <property type="entry name" value="TETREPRESSOR"/>
</dbReference>